<accession>A0A074XXH2</accession>
<dbReference type="RefSeq" id="XP_013338754.1">
    <property type="nucleotide sequence ID" value="XM_013483300.1"/>
</dbReference>
<keyword evidence="2" id="KW-1185">Reference proteome</keyword>
<gene>
    <name evidence="1" type="ORF">AUEXF2481DRAFT_71635</name>
</gene>
<dbReference type="STRING" id="1043005.A0A074XXH2"/>
<evidence type="ECO:0000313" key="1">
    <source>
        <dbReference type="EMBL" id="KEQ90283.1"/>
    </source>
</evidence>
<evidence type="ECO:0008006" key="3">
    <source>
        <dbReference type="Google" id="ProtNLM"/>
    </source>
</evidence>
<reference evidence="1 2" key="1">
    <citation type="journal article" date="2014" name="BMC Genomics">
        <title>Genome sequencing of four Aureobasidium pullulans varieties: biotechnological potential, stress tolerance, and description of new species.</title>
        <authorList>
            <person name="Gostin Ar C."/>
            <person name="Ohm R.A."/>
            <person name="Kogej T."/>
            <person name="Sonjak S."/>
            <person name="Turk M."/>
            <person name="Zajc J."/>
            <person name="Zalar P."/>
            <person name="Grube M."/>
            <person name="Sun H."/>
            <person name="Han J."/>
            <person name="Sharma A."/>
            <person name="Chiniquy J."/>
            <person name="Ngan C.Y."/>
            <person name="Lipzen A."/>
            <person name="Barry K."/>
            <person name="Grigoriev I.V."/>
            <person name="Gunde-Cimerman N."/>
        </authorList>
    </citation>
    <scope>NUCLEOTIDE SEQUENCE [LARGE SCALE GENOMIC DNA]</scope>
    <source>
        <strain evidence="1 2">EXF-2481</strain>
    </source>
</reference>
<dbReference type="OrthoDB" id="4475584at2759"/>
<dbReference type="AlphaFoldDB" id="A0A074XXH2"/>
<name>A0A074XXH2_AURSE</name>
<protein>
    <recommendedName>
        <fullName evidence="3">Transcription factor domain-containing protein</fullName>
    </recommendedName>
</protein>
<proteinExistence type="predicted"/>
<sequence length="405" mass="45684">MTYAQSIPRQTIYERSWQQRSINRQSPMLHFRYHVVPWIESNDCKSLFGPAIMSLARDSKIIFDCISTCMRSRDDNLDLEHITSAGLTAPSGLLERLVHEDPFTTNVGYALLAISSVYNTPPSDWSIIASTREPRLAEAVLSSGGFELTLEPLKSLLRLQLKVDLAASIMTSKAPSADIVIPLIDVMISNAGDPPSSHDDCLCCLALSLRLVHFELVPMLSGFHESSLQPVGPHISRWDRWYELWSRCMAWFQDRPRKMKPVLESSDEDPSDKQPFPIDVFTSVTALQANLVMHISAVILLSQKPRLTNVTSTFQRLGSRSWHIQKITGMLVGNHFNEQWDPIVIAALLSVAKELSHPSQQEALLSCFNEISRTTRIPIEKDLTELRTCWQSIRKHDPPNLSPAF</sequence>
<dbReference type="GeneID" id="25371073"/>
<dbReference type="Proteomes" id="UP000030641">
    <property type="component" value="Unassembled WGS sequence"/>
</dbReference>
<dbReference type="OMA" id="SHIWHAQ"/>
<dbReference type="EMBL" id="KL584795">
    <property type="protein sequence ID" value="KEQ90283.1"/>
    <property type="molecule type" value="Genomic_DNA"/>
</dbReference>
<organism evidence="1 2">
    <name type="scientific">Aureobasidium subglaciale (strain EXF-2481)</name>
    <name type="common">Aureobasidium pullulans var. subglaciale</name>
    <dbReference type="NCBI Taxonomy" id="1043005"/>
    <lineage>
        <taxon>Eukaryota</taxon>
        <taxon>Fungi</taxon>
        <taxon>Dikarya</taxon>
        <taxon>Ascomycota</taxon>
        <taxon>Pezizomycotina</taxon>
        <taxon>Dothideomycetes</taxon>
        <taxon>Dothideomycetidae</taxon>
        <taxon>Dothideales</taxon>
        <taxon>Saccotheciaceae</taxon>
        <taxon>Aureobasidium</taxon>
    </lineage>
</organism>
<dbReference type="HOGENOM" id="CLU_008719_6_0_1"/>
<dbReference type="InParanoid" id="A0A074XXH2"/>
<evidence type="ECO:0000313" key="2">
    <source>
        <dbReference type="Proteomes" id="UP000030641"/>
    </source>
</evidence>